<proteinExistence type="predicted"/>
<protein>
    <submittedName>
        <fullName evidence="1">Uncharacterized protein</fullName>
    </submittedName>
</protein>
<name>A0AAV2GRE7_9ROSI</name>
<evidence type="ECO:0000313" key="2">
    <source>
        <dbReference type="Proteomes" id="UP001497516"/>
    </source>
</evidence>
<gene>
    <name evidence="1" type="ORF">LTRI10_LOCUS51518</name>
</gene>
<accession>A0AAV2GRE7</accession>
<sequence>MIQALIPLPLVRESREAGTSSPIFNLKVCGVIIDQLLPNRYNKHRPQPEISPRRILLSGFGILSASDIQLRKRR</sequence>
<evidence type="ECO:0000313" key="1">
    <source>
        <dbReference type="EMBL" id="CAL1412208.1"/>
    </source>
</evidence>
<reference evidence="1 2" key="1">
    <citation type="submission" date="2024-04" db="EMBL/GenBank/DDBJ databases">
        <authorList>
            <person name="Fracassetti M."/>
        </authorList>
    </citation>
    <scope>NUCLEOTIDE SEQUENCE [LARGE SCALE GENOMIC DNA]</scope>
</reference>
<keyword evidence="2" id="KW-1185">Reference proteome</keyword>
<dbReference type="EMBL" id="OZ034822">
    <property type="protein sequence ID" value="CAL1412208.1"/>
    <property type="molecule type" value="Genomic_DNA"/>
</dbReference>
<dbReference type="Proteomes" id="UP001497516">
    <property type="component" value="Chromosome 9"/>
</dbReference>
<organism evidence="1 2">
    <name type="scientific">Linum trigynum</name>
    <dbReference type="NCBI Taxonomy" id="586398"/>
    <lineage>
        <taxon>Eukaryota</taxon>
        <taxon>Viridiplantae</taxon>
        <taxon>Streptophyta</taxon>
        <taxon>Embryophyta</taxon>
        <taxon>Tracheophyta</taxon>
        <taxon>Spermatophyta</taxon>
        <taxon>Magnoliopsida</taxon>
        <taxon>eudicotyledons</taxon>
        <taxon>Gunneridae</taxon>
        <taxon>Pentapetalae</taxon>
        <taxon>rosids</taxon>
        <taxon>fabids</taxon>
        <taxon>Malpighiales</taxon>
        <taxon>Linaceae</taxon>
        <taxon>Linum</taxon>
    </lineage>
</organism>
<dbReference type="AlphaFoldDB" id="A0AAV2GRE7"/>